<sequence>MSCFSCFSSNEKKVPKRHNNNNNNNNNNGKKIQQPPTQISPKKAAQPQQENNHYKTRASPQQDPKINNETNKDNGSNIAAQTFTFRELASITRNFRQENLIGEGGFGRVYKGRLEKTNQEVAVKQLDRNGLQGNREFLVEVLMLSLLHHQNLVNLIGYCADGDQRLLVYEYMPLGSLEDHLLDLPPQQKPLDWFTKMKIALDAAKGLEYLHDKANPPVIYRDLKSSNILLDKDFNAKLSDFGLAKLGPTGDKSHVSSRVMGTYGYCAPEYQRTGQLTVKSDIYSFGVVLLEMITGRRTIDNTRPSKEQNLVSWANPIFKDPQRYSELADPKLGTNFPMRSLHQAVAVAAMCLNEEPSVRPLISDVVTALSFLGASQMNQDPQVMSPIDMPSPTTNEEEEESDSNAILSLLDGDSALDRQKAVDEAIQWGSNSRNNNPTRAEESSSTTL</sequence>
<feature type="region of interest" description="Disordered" evidence="17">
    <location>
        <begin position="426"/>
        <end position="448"/>
    </location>
</feature>
<evidence type="ECO:0000259" key="18">
    <source>
        <dbReference type="PROSITE" id="PS50011"/>
    </source>
</evidence>
<feature type="domain" description="Protein kinase" evidence="18">
    <location>
        <begin position="95"/>
        <end position="372"/>
    </location>
</feature>
<evidence type="ECO:0000256" key="2">
    <source>
        <dbReference type="ARBA" id="ARBA00008684"/>
    </source>
</evidence>
<dbReference type="Pfam" id="PF00069">
    <property type="entry name" value="Pkinase"/>
    <property type="match status" value="1"/>
</dbReference>
<feature type="binding site" evidence="15">
    <location>
        <position position="124"/>
    </location>
    <ligand>
        <name>ATP</name>
        <dbReference type="ChEBI" id="CHEBI:30616"/>
    </ligand>
</feature>
<evidence type="ECO:0000256" key="11">
    <source>
        <dbReference type="ARBA" id="ARBA00023136"/>
    </source>
</evidence>
<dbReference type="PaxDb" id="3827-XP_004492316.1"/>
<evidence type="ECO:0000313" key="19">
    <source>
        <dbReference type="Proteomes" id="UP000087171"/>
    </source>
</evidence>
<feature type="region of interest" description="Disordered" evidence="17">
    <location>
        <begin position="380"/>
        <end position="403"/>
    </location>
</feature>
<dbReference type="GO" id="GO:0005524">
    <property type="term" value="F:ATP binding"/>
    <property type="evidence" value="ECO:0007669"/>
    <property type="project" value="UniProtKB-UniRule"/>
</dbReference>
<keyword evidence="10 15" id="KW-0067">ATP-binding</keyword>
<dbReference type="InterPro" id="IPR017441">
    <property type="entry name" value="Protein_kinase_ATP_BS"/>
</dbReference>
<dbReference type="PANTHER" id="PTHR47985">
    <property type="entry name" value="OS07G0668900 PROTEIN"/>
    <property type="match status" value="1"/>
</dbReference>
<dbReference type="InterPro" id="IPR008271">
    <property type="entry name" value="Ser/Thr_kinase_AS"/>
</dbReference>
<keyword evidence="19" id="KW-1185">Reference proteome</keyword>
<evidence type="ECO:0000256" key="3">
    <source>
        <dbReference type="ARBA" id="ARBA00012513"/>
    </source>
</evidence>
<gene>
    <name evidence="20" type="primary">LOC101494550</name>
</gene>
<dbReference type="PROSITE" id="PS00108">
    <property type="entry name" value="PROTEIN_KINASE_ST"/>
    <property type="match status" value="1"/>
</dbReference>
<evidence type="ECO:0000313" key="20">
    <source>
        <dbReference type="RefSeq" id="XP_004492316.1"/>
    </source>
</evidence>
<feature type="compositionally biased region" description="Polar residues" evidence="17">
    <location>
        <begin position="428"/>
        <end position="448"/>
    </location>
</feature>
<evidence type="ECO:0000256" key="9">
    <source>
        <dbReference type="ARBA" id="ARBA00022777"/>
    </source>
</evidence>
<proteinExistence type="inferred from homology"/>
<evidence type="ECO:0000256" key="6">
    <source>
        <dbReference type="ARBA" id="ARBA00022553"/>
    </source>
</evidence>
<dbReference type="eggNOG" id="KOG1187">
    <property type="taxonomic scope" value="Eukaryota"/>
</dbReference>
<evidence type="ECO:0000256" key="10">
    <source>
        <dbReference type="ARBA" id="ARBA00022840"/>
    </source>
</evidence>
<name>A0A1S2XQB4_CICAR</name>
<keyword evidence="5 16" id="KW-0723">Serine/threonine-protein kinase</keyword>
<comment type="catalytic activity">
    <reaction evidence="14">
        <text>L-seryl-[protein] + ATP = O-phospho-L-seryl-[protein] + ADP + H(+)</text>
        <dbReference type="Rhea" id="RHEA:17989"/>
        <dbReference type="Rhea" id="RHEA-COMP:9863"/>
        <dbReference type="Rhea" id="RHEA-COMP:11604"/>
        <dbReference type="ChEBI" id="CHEBI:15378"/>
        <dbReference type="ChEBI" id="CHEBI:29999"/>
        <dbReference type="ChEBI" id="CHEBI:30616"/>
        <dbReference type="ChEBI" id="CHEBI:83421"/>
        <dbReference type="ChEBI" id="CHEBI:456216"/>
        <dbReference type="EC" id="2.7.11.1"/>
    </reaction>
</comment>
<evidence type="ECO:0000256" key="8">
    <source>
        <dbReference type="ARBA" id="ARBA00022741"/>
    </source>
</evidence>
<dbReference type="OrthoDB" id="4062651at2759"/>
<organism evidence="19 20">
    <name type="scientific">Cicer arietinum</name>
    <name type="common">Chickpea</name>
    <name type="synonym">Garbanzo</name>
    <dbReference type="NCBI Taxonomy" id="3827"/>
    <lineage>
        <taxon>Eukaryota</taxon>
        <taxon>Viridiplantae</taxon>
        <taxon>Streptophyta</taxon>
        <taxon>Embryophyta</taxon>
        <taxon>Tracheophyta</taxon>
        <taxon>Spermatophyta</taxon>
        <taxon>Magnoliopsida</taxon>
        <taxon>eudicotyledons</taxon>
        <taxon>Gunneridae</taxon>
        <taxon>Pentapetalae</taxon>
        <taxon>rosids</taxon>
        <taxon>fabids</taxon>
        <taxon>Fabales</taxon>
        <taxon>Fabaceae</taxon>
        <taxon>Papilionoideae</taxon>
        <taxon>50 kb inversion clade</taxon>
        <taxon>NPAAA clade</taxon>
        <taxon>Hologalegina</taxon>
        <taxon>IRL clade</taxon>
        <taxon>Cicereae</taxon>
        <taxon>Cicer</taxon>
    </lineage>
</organism>
<dbReference type="SUPFAM" id="SSF56112">
    <property type="entry name" value="Protein kinase-like (PK-like)"/>
    <property type="match status" value="1"/>
</dbReference>
<dbReference type="AlphaFoldDB" id="A0A1S2XQB4"/>
<dbReference type="InterPro" id="IPR011009">
    <property type="entry name" value="Kinase-like_dom_sf"/>
</dbReference>
<dbReference type="SMART" id="SM00220">
    <property type="entry name" value="S_TKc"/>
    <property type="match status" value="1"/>
</dbReference>
<reference evidence="20" key="2">
    <citation type="submission" date="2025-08" db="UniProtKB">
        <authorList>
            <consortium name="RefSeq"/>
        </authorList>
    </citation>
    <scope>IDENTIFICATION</scope>
    <source>
        <tissue evidence="20">Etiolated seedlings</tissue>
    </source>
</reference>
<keyword evidence="4" id="KW-1003">Cell membrane</keyword>
<keyword evidence="11" id="KW-0472">Membrane</keyword>
<feature type="compositionally biased region" description="Polar residues" evidence="17">
    <location>
        <begin position="58"/>
        <end position="77"/>
    </location>
</feature>
<evidence type="ECO:0000256" key="12">
    <source>
        <dbReference type="ARBA" id="ARBA00023288"/>
    </source>
</evidence>
<dbReference type="Gene3D" id="1.10.510.10">
    <property type="entry name" value="Transferase(Phosphotransferase) domain 1"/>
    <property type="match status" value="1"/>
</dbReference>
<feature type="compositionally biased region" description="Polar residues" evidence="17">
    <location>
        <begin position="29"/>
        <end position="51"/>
    </location>
</feature>
<reference evidence="19" key="1">
    <citation type="journal article" date="2013" name="Nat. Biotechnol.">
        <title>Draft genome sequence of chickpea (Cicer arietinum) provides a resource for trait improvement.</title>
        <authorList>
            <person name="Varshney R.K."/>
            <person name="Song C."/>
            <person name="Saxena R.K."/>
            <person name="Azam S."/>
            <person name="Yu S."/>
            <person name="Sharpe A.G."/>
            <person name="Cannon S."/>
            <person name="Baek J."/>
            <person name="Rosen B.D."/>
            <person name="Tar'an B."/>
            <person name="Millan T."/>
            <person name="Zhang X."/>
            <person name="Ramsay L.D."/>
            <person name="Iwata A."/>
            <person name="Wang Y."/>
            <person name="Nelson W."/>
            <person name="Farmer A.D."/>
            <person name="Gaur P.M."/>
            <person name="Soderlund C."/>
            <person name="Penmetsa R.V."/>
            <person name="Xu C."/>
            <person name="Bharti A.K."/>
            <person name="He W."/>
            <person name="Winter P."/>
            <person name="Zhao S."/>
            <person name="Hane J.K."/>
            <person name="Carrasquilla-Garcia N."/>
            <person name="Condie J.A."/>
            <person name="Upadhyaya H.D."/>
            <person name="Luo M.C."/>
            <person name="Thudi M."/>
            <person name="Gowda C.L."/>
            <person name="Singh N.P."/>
            <person name="Lichtenzveig J."/>
            <person name="Gali K.K."/>
            <person name="Rubio J."/>
            <person name="Nadarajan N."/>
            <person name="Dolezel J."/>
            <person name="Bansal K.C."/>
            <person name="Xu X."/>
            <person name="Edwards D."/>
            <person name="Zhang G."/>
            <person name="Kahl G."/>
            <person name="Gil J."/>
            <person name="Singh K.B."/>
            <person name="Datta S.K."/>
            <person name="Jackson S.A."/>
            <person name="Wang J."/>
            <person name="Cook D.R."/>
        </authorList>
    </citation>
    <scope>NUCLEOTIDE SEQUENCE [LARGE SCALE GENOMIC DNA]</scope>
    <source>
        <strain evidence="19">cv. CDC Frontier</strain>
    </source>
</reference>
<evidence type="ECO:0000256" key="13">
    <source>
        <dbReference type="ARBA" id="ARBA00047899"/>
    </source>
</evidence>
<evidence type="ECO:0000256" key="16">
    <source>
        <dbReference type="RuleBase" id="RU000304"/>
    </source>
</evidence>
<dbReference type="GO" id="GO:0004674">
    <property type="term" value="F:protein serine/threonine kinase activity"/>
    <property type="evidence" value="ECO:0007669"/>
    <property type="project" value="UniProtKB-KW"/>
</dbReference>
<dbReference type="InterPro" id="IPR000719">
    <property type="entry name" value="Prot_kinase_dom"/>
</dbReference>
<keyword evidence="12" id="KW-0449">Lipoprotein</keyword>
<dbReference type="PROSITE" id="PS50011">
    <property type="entry name" value="PROTEIN_KINASE_DOM"/>
    <property type="match status" value="1"/>
</dbReference>
<evidence type="ECO:0000256" key="15">
    <source>
        <dbReference type="PROSITE-ProRule" id="PRU10141"/>
    </source>
</evidence>
<dbReference type="Gene3D" id="3.30.200.20">
    <property type="entry name" value="Phosphorylase Kinase, domain 1"/>
    <property type="match status" value="1"/>
</dbReference>
<dbReference type="EC" id="2.7.11.1" evidence="3"/>
<dbReference type="PROSITE" id="PS00107">
    <property type="entry name" value="PROTEIN_KINASE_ATP"/>
    <property type="match status" value="1"/>
</dbReference>
<evidence type="ECO:0000256" key="1">
    <source>
        <dbReference type="ARBA" id="ARBA00004193"/>
    </source>
</evidence>
<evidence type="ECO:0000256" key="4">
    <source>
        <dbReference type="ARBA" id="ARBA00022475"/>
    </source>
</evidence>
<keyword evidence="7" id="KW-0808">Transferase</keyword>
<dbReference type="CDD" id="cd14066">
    <property type="entry name" value="STKc_IRAK"/>
    <property type="match status" value="1"/>
</dbReference>
<dbReference type="FunFam" id="3.30.200.20:FF:000186">
    <property type="entry name" value="Serine/threonine-protein kinase PBS1"/>
    <property type="match status" value="1"/>
</dbReference>
<comment type="similarity">
    <text evidence="2">Belongs to the protein kinase superfamily. Ser/Thr protein kinase family.</text>
</comment>
<evidence type="ECO:0000256" key="14">
    <source>
        <dbReference type="ARBA" id="ARBA00048679"/>
    </source>
</evidence>
<comment type="subcellular location">
    <subcellularLocation>
        <location evidence="1">Cell membrane</location>
        <topology evidence="1">Lipid-anchor</topology>
    </subcellularLocation>
</comment>
<protein>
    <recommendedName>
        <fullName evidence="3">non-specific serine/threonine protein kinase</fullName>
        <ecNumber evidence="3">2.7.11.1</ecNumber>
    </recommendedName>
</protein>
<evidence type="ECO:0000256" key="7">
    <source>
        <dbReference type="ARBA" id="ARBA00022679"/>
    </source>
</evidence>
<dbReference type="GeneID" id="101494550"/>
<accession>A0A1S2XQB4</accession>
<dbReference type="PANTHER" id="PTHR47985:SF31">
    <property type="entry name" value="SERINE_THREONINE-PROTEIN KINASE PBL26-RELATED"/>
    <property type="match status" value="1"/>
</dbReference>
<evidence type="ECO:0000256" key="17">
    <source>
        <dbReference type="SAM" id="MobiDB-lite"/>
    </source>
</evidence>
<dbReference type="GO" id="GO:0005886">
    <property type="term" value="C:plasma membrane"/>
    <property type="evidence" value="ECO:0007669"/>
    <property type="project" value="UniProtKB-SubCell"/>
</dbReference>
<feature type="region of interest" description="Disordered" evidence="17">
    <location>
        <begin position="1"/>
        <end position="77"/>
    </location>
</feature>
<evidence type="ECO:0000256" key="5">
    <source>
        <dbReference type="ARBA" id="ARBA00022527"/>
    </source>
</evidence>
<keyword evidence="6" id="KW-0597">Phosphoprotein</keyword>
<dbReference type="KEGG" id="cam:101494550"/>
<keyword evidence="9 20" id="KW-0418">Kinase</keyword>
<dbReference type="FunFam" id="1.10.510.10:FF:000032">
    <property type="entry name" value="Serine/threonine-protein kinase PBS1"/>
    <property type="match status" value="1"/>
</dbReference>
<comment type="catalytic activity">
    <reaction evidence="13">
        <text>L-threonyl-[protein] + ATP = O-phospho-L-threonyl-[protein] + ADP + H(+)</text>
        <dbReference type="Rhea" id="RHEA:46608"/>
        <dbReference type="Rhea" id="RHEA-COMP:11060"/>
        <dbReference type="Rhea" id="RHEA-COMP:11605"/>
        <dbReference type="ChEBI" id="CHEBI:15378"/>
        <dbReference type="ChEBI" id="CHEBI:30013"/>
        <dbReference type="ChEBI" id="CHEBI:30616"/>
        <dbReference type="ChEBI" id="CHEBI:61977"/>
        <dbReference type="ChEBI" id="CHEBI:456216"/>
        <dbReference type="EC" id="2.7.11.1"/>
    </reaction>
</comment>
<dbReference type="RefSeq" id="XP_004492316.1">
    <property type="nucleotide sequence ID" value="XM_004492259.3"/>
</dbReference>
<dbReference type="STRING" id="3827.A0A1S2XQB4"/>
<keyword evidence="8 15" id="KW-0547">Nucleotide-binding</keyword>
<dbReference type="Proteomes" id="UP000087171">
    <property type="component" value="Chromosome Ca3"/>
</dbReference>